<reference evidence="2 3" key="1">
    <citation type="submission" date="2019-07" db="EMBL/GenBank/DDBJ databases">
        <title>Whole genome shotgun sequence of Halobacillus faecis NBRC 103569.</title>
        <authorList>
            <person name="Hosoyama A."/>
            <person name="Uohara A."/>
            <person name="Ohji S."/>
            <person name="Ichikawa N."/>
        </authorList>
    </citation>
    <scope>NUCLEOTIDE SEQUENCE [LARGE SCALE GENOMIC DNA]</scope>
    <source>
        <strain evidence="2 3">NBRC 103569</strain>
    </source>
</reference>
<dbReference type="PANTHER" id="PTHR13355">
    <property type="entry name" value="GLUCOSAMINE 6-PHOSPHATE N-ACETYLTRANSFERASE"/>
    <property type="match status" value="1"/>
</dbReference>
<keyword evidence="2" id="KW-0808">Transferase</keyword>
<evidence type="ECO:0000313" key="3">
    <source>
        <dbReference type="Proteomes" id="UP000321886"/>
    </source>
</evidence>
<accession>A0A511WVD4</accession>
<dbReference type="EMBL" id="BJYD01000031">
    <property type="protein sequence ID" value="GEN55125.1"/>
    <property type="molecule type" value="Genomic_DNA"/>
</dbReference>
<dbReference type="InterPro" id="IPR016181">
    <property type="entry name" value="Acyl_CoA_acyltransferase"/>
</dbReference>
<dbReference type="Gene3D" id="3.40.630.30">
    <property type="match status" value="1"/>
</dbReference>
<dbReference type="RefSeq" id="WP_146818388.1">
    <property type="nucleotide sequence ID" value="NZ_BJYD01000031.1"/>
</dbReference>
<dbReference type="SUPFAM" id="SSF55729">
    <property type="entry name" value="Acyl-CoA N-acyltransferases (Nat)"/>
    <property type="match status" value="1"/>
</dbReference>
<sequence>MVWVHKTFAELSKKELYEILQTRVGIFVVEQECPYPEVDGRDEDCLHIWMEKEEEMVAYCRIVPPEKGEQYHSIGRVLVKEGHRGSGYARQVMERAIHVLKEDYKVNHIWLHGQEHLRHFYGSFGFKEVSEVYLEDGIPHVDMLMEV</sequence>
<dbReference type="CDD" id="cd04301">
    <property type="entry name" value="NAT_SF"/>
    <property type="match status" value="1"/>
</dbReference>
<dbReference type="PANTHER" id="PTHR13355:SF11">
    <property type="entry name" value="GLUCOSAMINE 6-PHOSPHATE N-ACETYLTRANSFERASE"/>
    <property type="match status" value="1"/>
</dbReference>
<gene>
    <name evidence="2" type="ORF">HFA01_33870</name>
</gene>
<keyword evidence="3" id="KW-1185">Reference proteome</keyword>
<dbReference type="Proteomes" id="UP000321886">
    <property type="component" value="Unassembled WGS sequence"/>
</dbReference>
<evidence type="ECO:0000313" key="2">
    <source>
        <dbReference type="EMBL" id="GEN55125.1"/>
    </source>
</evidence>
<dbReference type="GO" id="GO:0004343">
    <property type="term" value="F:glucosamine 6-phosphate N-acetyltransferase activity"/>
    <property type="evidence" value="ECO:0007669"/>
    <property type="project" value="TreeGrafter"/>
</dbReference>
<dbReference type="Pfam" id="PF13673">
    <property type="entry name" value="Acetyltransf_10"/>
    <property type="match status" value="1"/>
</dbReference>
<dbReference type="PROSITE" id="PS51186">
    <property type="entry name" value="GNAT"/>
    <property type="match status" value="1"/>
</dbReference>
<dbReference type="OrthoDB" id="9796171at2"/>
<proteinExistence type="predicted"/>
<name>A0A511WVD4_9BACI</name>
<dbReference type="InterPro" id="IPR039143">
    <property type="entry name" value="GNPNAT1-like"/>
</dbReference>
<evidence type="ECO:0000259" key="1">
    <source>
        <dbReference type="PROSITE" id="PS51186"/>
    </source>
</evidence>
<organism evidence="2 3">
    <name type="scientific">Halobacillus faecis</name>
    <dbReference type="NCBI Taxonomy" id="360184"/>
    <lineage>
        <taxon>Bacteria</taxon>
        <taxon>Bacillati</taxon>
        <taxon>Bacillota</taxon>
        <taxon>Bacilli</taxon>
        <taxon>Bacillales</taxon>
        <taxon>Bacillaceae</taxon>
        <taxon>Halobacillus</taxon>
    </lineage>
</organism>
<dbReference type="InterPro" id="IPR000182">
    <property type="entry name" value="GNAT_dom"/>
</dbReference>
<dbReference type="AlphaFoldDB" id="A0A511WVD4"/>
<protein>
    <submittedName>
        <fullName evidence="2">GNAT family acetyltransferase</fullName>
    </submittedName>
</protein>
<comment type="caution">
    <text evidence="2">The sequence shown here is derived from an EMBL/GenBank/DDBJ whole genome shotgun (WGS) entry which is preliminary data.</text>
</comment>
<feature type="domain" description="N-acetyltransferase" evidence="1">
    <location>
        <begin position="6"/>
        <end position="147"/>
    </location>
</feature>